<comment type="caution">
    <text evidence="1">The sequence shown here is derived from an EMBL/GenBank/DDBJ whole genome shotgun (WGS) entry which is preliminary data.</text>
</comment>
<sequence>MNELSYFSVDGAYGGNQDWHTNLVMHMGGCAALVACDSLIYFAKHLARADFYPFDLKQVTKEDYKAFGMLMKPYISPRIHGVKKLAWYKEELEQYLTDYGIAFPYRIKEFSGDNELSLAKERVRRQIDGGKVVPFLLLKHQQKSLSFFTWHWFLLTGYEEEKSGEMQVTVATYAKKHTISFDQLWETGYEEKGGMILYEEKEGKV</sequence>
<evidence type="ECO:0000313" key="2">
    <source>
        <dbReference type="Proteomes" id="UP001523565"/>
    </source>
</evidence>
<keyword evidence="2" id="KW-1185">Reference proteome</keyword>
<proteinExistence type="predicted"/>
<gene>
    <name evidence="1" type="ORF">NK118_01110</name>
</gene>
<accession>A0ABT1EDS3</accession>
<organism evidence="1 2">
    <name type="scientific">Ohessyouella blattaphilus</name>
    <dbReference type="NCBI Taxonomy" id="2949333"/>
    <lineage>
        <taxon>Bacteria</taxon>
        <taxon>Bacillati</taxon>
        <taxon>Bacillota</taxon>
        <taxon>Clostridia</taxon>
        <taxon>Lachnospirales</taxon>
        <taxon>Lachnospiraceae</taxon>
        <taxon>Ohessyouella</taxon>
    </lineage>
</organism>
<reference evidence="1 2" key="1">
    <citation type="journal article" date="2022" name="Genome Biol. Evol.">
        <title>Host diet, physiology and behaviors set the stage for Lachnospiraceae cladogenesis.</title>
        <authorList>
            <person name="Vera-Ponce De Leon A."/>
            <person name="Schneider M."/>
            <person name="Jahnes B.C."/>
            <person name="Sadowski V."/>
            <person name="Camuy-Velez L.A."/>
            <person name="Duan J."/>
            <person name="Sabree Z.L."/>
        </authorList>
    </citation>
    <scope>NUCLEOTIDE SEQUENCE [LARGE SCALE GENOMIC DNA]</scope>
    <source>
        <strain evidence="1 2">PAL227</strain>
    </source>
</reference>
<dbReference type="Proteomes" id="UP001523565">
    <property type="component" value="Unassembled WGS sequence"/>
</dbReference>
<protein>
    <submittedName>
        <fullName evidence="1">Uncharacterized protein</fullName>
    </submittedName>
</protein>
<evidence type="ECO:0000313" key="1">
    <source>
        <dbReference type="EMBL" id="MCP1108849.1"/>
    </source>
</evidence>
<name>A0ABT1EDS3_9FIRM</name>
<dbReference type="EMBL" id="JAMZFV010000001">
    <property type="protein sequence ID" value="MCP1108849.1"/>
    <property type="molecule type" value="Genomic_DNA"/>
</dbReference>
<dbReference type="RefSeq" id="WP_262067754.1">
    <property type="nucleotide sequence ID" value="NZ_JAMXOC010000001.1"/>
</dbReference>